<dbReference type="PANTHER" id="PTHR12011:SF290">
    <property type="entry name" value="ADHESION G-PROTEIN COUPLED RECEPTOR G6"/>
    <property type="match status" value="1"/>
</dbReference>
<proteinExistence type="predicted"/>
<dbReference type="PANTHER" id="PTHR12011">
    <property type="entry name" value="ADHESION G-PROTEIN COUPLED RECEPTOR"/>
    <property type="match status" value="1"/>
</dbReference>
<feature type="signal peptide" evidence="1">
    <location>
        <begin position="1"/>
        <end position="23"/>
    </location>
</feature>
<evidence type="ECO:0000313" key="3">
    <source>
        <dbReference type="Proteomes" id="UP001460270"/>
    </source>
</evidence>
<dbReference type="GO" id="GO:0022011">
    <property type="term" value="P:myelination in peripheral nervous system"/>
    <property type="evidence" value="ECO:0007669"/>
    <property type="project" value="TreeGrafter"/>
</dbReference>
<dbReference type="Proteomes" id="UP001460270">
    <property type="component" value="Unassembled WGS sequence"/>
</dbReference>
<organism evidence="2 3">
    <name type="scientific">Mugilogobius chulae</name>
    <name type="common">yellowstripe goby</name>
    <dbReference type="NCBI Taxonomy" id="88201"/>
    <lineage>
        <taxon>Eukaryota</taxon>
        <taxon>Metazoa</taxon>
        <taxon>Chordata</taxon>
        <taxon>Craniata</taxon>
        <taxon>Vertebrata</taxon>
        <taxon>Euteleostomi</taxon>
        <taxon>Actinopterygii</taxon>
        <taxon>Neopterygii</taxon>
        <taxon>Teleostei</taxon>
        <taxon>Neoteleostei</taxon>
        <taxon>Acanthomorphata</taxon>
        <taxon>Gobiaria</taxon>
        <taxon>Gobiiformes</taxon>
        <taxon>Gobioidei</taxon>
        <taxon>Gobiidae</taxon>
        <taxon>Gobionellinae</taxon>
        <taxon>Mugilogobius</taxon>
    </lineage>
</organism>
<dbReference type="EMBL" id="JBBPFD010000011">
    <property type="protein sequence ID" value="KAK7907301.1"/>
    <property type="molecule type" value="Genomic_DNA"/>
</dbReference>
<comment type="caution">
    <text evidence="2">The sequence shown here is derived from an EMBL/GenBank/DDBJ whole genome shotgun (WGS) entry which is preliminary data.</text>
</comment>
<accession>A0AAW0NW95</accession>
<dbReference type="GO" id="GO:0005886">
    <property type="term" value="C:plasma membrane"/>
    <property type="evidence" value="ECO:0007669"/>
    <property type="project" value="TreeGrafter"/>
</dbReference>
<name>A0AAW0NW95_9GOBI</name>
<sequence length="165" mass="18293">MYLFSIFNSLQGLFIFIFHCALKENVQKQWRRYLCCGRFRLSDNSDWSKTATNNTKKVSSENLGKSLSSSSFGSSTANWTSKAKATLNPFNKRHSNTDKCLSTPSGPKCVSSSVSSSEAEPTSSPSSILPVSQMIDKVKGYCSTRSDNFYKNIILSDGFSNSTKF</sequence>
<dbReference type="AlphaFoldDB" id="A0AAW0NW95"/>
<dbReference type="GO" id="GO:0043236">
    <property type="term" value="F:laminin binding"/>
    <property type="evidence" value="ECO:0007669"/>
    <property type="project" value="TreeGrafter"/>
</dbReference>
<feature type="chain" id="PRO_5043340020" evidence="1">
    <location>
        <begin position="24"/>
        <end position="165"/>
    </location>
</feature>
<dbReference type="Gene3D" id="1.20.1070.10">
    <property type="entry name" value="Rhodopsin 7-helix transmembrane proteins"/>
    <property type="match status" value="1"/>
</dbReference>
<keyword evidence="1" id="KW-0732">Signal</keyword>
<dbReference type="PROSITE" id="PS00650">
    <property type="entry name" value="G_PROTEIN_RECEP_F2_2"/>
    <property type="match status" value="1"/>
</dbReference>
<evidence type="ECO:0000313" key="2">
    <source>
        <dbReference type="EMBL" id="KAK7907301.1"/>
    </source>
</evidence>
<evidence type="ECO:0000256" key="1">
    <source>
        <dbReference type="SAM" id="SignalP"/>
    </source>
</evidence>
<dbReference type="GO" id="GO:0007189">
    <property type="term" value="P:adenylate cyclase-activating G protein-coupled receptor signaling pathway"/>
    <property type="evidence" value="ECO:0007669"/>
    <property type="project" value="TreeGrafter"/>
</dbReference>
<dbReference type="InterPro" id="IPR017983">
    <property type="entry name" value="GPCR_2_secretin-like_CS"/>
</dbReference>
<reference evidence="3" key="1">
    <citation type="submission" date="2024-04" db="EMBL/GenBank/DDBJ databases">
        <title>Salinicola lusitanus LLJ914,a marine bacterium isolated from the Okinawa Trough.</title>
        <authorList>
            <person name="Li J."/>
        </authorList>
    </citation>
    <scope>NUCLEOTIDE SEQUENCE [LARGE SCALE GENOMIC DNA]</scope>
</reference>
<dbReference type="GO" id="GO:0060347">
    <property type="term" value="P:heart trabecula formation"/>
    <property type="evidence" value="ECO:0007669"/>
    <property type="project" value="TreeGrafter"/>
</dbReference>
<gene>
    <name evidence="2" type="ORF">WMY93_015913</name>
</gene>
<protein>
    <submittedName>
        <fullName evidence="2">Uncharacterized protein</fullName>
    </submittedName>
</protein>
<keyword evidence="3" id="KW-1185">Reference proteome</keyword>
<dbReference type="GO" id="GO:0004930">
    <property type="term" value="F:G protein-coupled receptor activity"/>
    <property type="evidence" value="ECO:0007669"/>
    <property type="project" value="InterPro"/>
</dbReference>